<dbReference type="SUPFAM" id="SSF52540">
    <property type="entry name" value="P-loop containing nucleoside triphosphate hydrolases"/>
    <property type="match status" value="1"/>
</dbReference>
<dbReference type="GO" id="GO:0042626">
    <property type="term" value="F:ATPase-coupled transmembrane transporter activity"/>
    <property type="evidence" value="ECO:0007669"/>
    <property type="project" value="TreeGrafter"/>
</dbReference>
<evidence type="ECO:0000256" key="2">
    <source>
        <dbReference type="ARBA" id="ARBA00022741"/>
    </source>
</evidence>
<evidence type="ECO:0000313" key="4">
    <source>
        <dbReference type="EMBL" id="KAH7176372.1"/>
    </source>
</evidence>
<dbReference type="GO" id="GO:0000329">
    <property type="term" value="C:fungal-type vacuole membrane"/>
    <property type="evidence" value="ECO:0007669"/>
    <property type="project" value="TreeGrafter"/>
</dbReference>
<keyword evidence="1" id="KW-0677">Repeat</keyword>
<name>A0A9P9FUU1_9HYPO</name>
<organism evidence="4 5">
    <name type="scientific">Dactylonectria macrodidyma</name>
    <dbReference type="NCBI Taxonomy" id="307937"/>
    <lineage>
        <taxon>Eukaryota</taxon>
        <taxon>Fungi</taxon>
        <taxon>Dikarya</taxon>
        <taxon>Ascomycota</taxon>
        <taxon>Pezizomycotina</taxon>
        <taxon>Sordariomycetes</taxon>
        <taxon>Hypocreomycetidae</taxon>
        <taxon>Hypocreales</taxon>
        <taxon>Nectriaceae</taxon>
        <taxon>Dactylonectria</taxon>
    </lineage>
</organism>
<proteinExistence type="predicted"/>
<dbReference type="GO" id="GO:0016787">
    <property type="term" value="F:hydrolase activity"/>
    <property type="evidence" value="ECO:0007669"/>
    <property type="project" value="UniProtKB-KW"/>
</dbReference>
<dbReference type="Gene3D" id="3.40.50.300">
    <property type="entry name" value="P-loop containing nucleotide triphosphate hydrolases"/>
    <property type="match status" value="1"/>
</dbReference>
<gene>
    <name evidence="4" type="ORF">EDB81DRAFT_632688</name>
</gene>
<comment type="caution">
    <text evidence="4">The sequence shown here is derived from an EMBL/GenBank/DDBJ whole genome shotgun (WGS) entry which is preliminary data.</text>
</comment>
<dbReference type="InterPro" id="IPR027417">
    <property type="entry name" value="P-loop_NTPase"/>
</dbReference>
<sequence length="136" mass="14743">LVNGAVRMPAVATREQLTAGSNTRLTDSVAFCAQEAWLTDDTVRNNIIFGRDFDDERYEAVLGACALLPDLAMLSQRDLTFVGDGGQKQRVALARALYSTACHLLLDDYLSAVENHTASCISRQCIAVPNSHPISS</sequence>
<evidence type="ECO:0000256" key="3">
    <source>
        <dbReference type="ARBA" id="ARBA00022840"/>
    </source>
</evidence>
<dbReference type="EMBL" id="JAGMUV010000001">
    <property type="protein sequence ID" value="KAH7176372.1"/>
    <property type="molecule type" value="Genomic_DNA"/>
</dbReference>
<dbReference type="Proteomes" id="UP000738349">
    <property type="component" value="Unassembled WGS sequence"/>
</dbReference>
<protein>
    <submittedName>
        <fullName evidence="4">P-loop containing nucleoside triphosphate hydrolase protein</fullName>
    </submittedName>
</protein>
<accession>A0A9P9FUU1</accession>
<dbReference type="GO" id="GO:0005524">
    <property type="term" value="F:ATP binding"/>
    <property type="evidence" value="ECO:0007669"/>
    <property type="project" value="UniProtKB-KW"/>
</dbReference>
<keyword evidence="5" id="KW-1185">Reference proteome</keyword>
<evidence type="ECO:0000256" key="1">
    <source>
        <dbReference type="ARBA" id="ARBA00022737"/>
    </source>
</evidence>
<dbReference type="PANTHER" id="PTHR24223">
    <property type="entry name" value="ATP-BINDING CASSETTE SUB-FAMILY C"/>
    <property type="match status" value="1"/>
</dbReference>
<dbReference type="InterPro" id="IPR050173">
    <property type="entry name" value="ABC_transporter_C-like"/>
</dbReference>
<dbReference type="PANTHER" id="PTHR24223:SF353">
    <property type="entry name" value="ABC TRANSPORTER ATP-BINDING PROTEIN_PERMEASE VMR1-RELATED"/>
    <property type="match status" value="1"/>
</dbReference>
<keyword evidence="3" id="KW-0067">ATP-binding</keyword>
<reference evidence="4" key="1">
    <citation type="journal article" date="2021" name="Nat. Commun.">
        <title>Genetic determinants of endophytism in the Arabidopsis root mycobiome.</title>
        <authorList>
            <person name="Mesny F."/>
            <person name="Miyauchi S."/>
            <person name="Thiergart T."/>
            <person name="Pickel B."/>
            <person name="Atanasova L."/>
            <person name="Karlsson M."/>
            <person name="Huettel B."/>
            <person name="Barry K.W."/>
            <person name="Haridas S."/>
            <person name="Chen C."/>
            <person name="Bauer D."/>
            <person name="Andreopoulos W."/>
            <person name="Pangilinan J."/>
            <person name="LaButti K."/>
            <person name="Riley R."/>
            <person name="Lipzen A."/>
            <person name="Clum A."/>
            <person name="Drula E."/>
            <person name="Henrissat B."/>
            <person name="Kohler A."/>
            <person name="Grigoriev I.V."/>
            <person name="Martin F.M."/>
            <person name="Hacquard S."/>
        </authorList>
    </citation>
    <scope>NUCLEOTIDE SEQUENCE</scope>
    <source>
        <strain evidence="4">MPI-CAGE-AT-0147</strain>
    </source>
</reference>
<dbReference type="OrthoDB" id="6500128at2759"/>
<feature type="non-terminal residue" evidence="4">
    <location>
        <position position="1"/>
    </location>
</feature>
<evidence type="ECO:0000313" key="5">
    <source>
        <dbReference type="Proteomes" id="UP000738349"/>
    </source>
</evidence>
<keyword evidence="2" id="KW-0547">Nucleotide-binding</keyword>
<keyword evidence="4" id="KW-0378">Hydrolase</keyword>
<dbReference type="AlphaFoldDB" id="A0A9P9FUU1"/>